<comment type="caution">
    <text evidence="1">The sequence shown here is derived from an EMBL/GenBank/DDBJ whole genome shotgun (WGS) entry which is preliminary data.</text>
</comment>
<evidence type="ECO:0000313" key="1">
    <source>
        <dbReference type="EMBL" id="CAH6719782.1"/>
    </source>
</evidence>
<dbReference type="Proteomes" id="UP001152531">
    <property type="component" value="Unassembled WGS sequence"/>
</dbReference>
<name>A0ACA9Y476_9ASCO</name>
<gene>
    <name evidence="1" type="ORF">CLIB1444_02S16380</name>
</gene>
<reference evidence="1" key="1">
    <citation type="submission" date="2022-06" db="EMBL/GenBank/DDBJ databases">
        <authorList>
            <person name="Legras J.-L."/>
            <person name="Devillers H."/>
            <person name="Grondin C."/>
        </authorList>
    </citation>
    <scope>NUCLEOTIDE SEQUENCE</scope>
    <source>
        <strain evidence="1">CLIB 1444</strain>
    </source>
</reference>
<proteinExistence type="predicted"/>
<evidence type="ECO:0000313" key="2">
    <source>
        <dbReference type="Proteomes" id="UP001152531"/>
    </source>
</evidence>
<protein>
    <submittedName>
        <fullName evidence="1">Sigma-like sequence protein 1, mitochondrial</fullName>
    </submittedName>
</protein>
<sequence>MLRSFSTSVKRLNRQPGVSQLILDSLRDPSKIPKKQEVIVLNPFKYHSKKKTKVSKPTVNFTPDSFGLFEQTNDEESFLKLINNMKISETLLTERKVKLIKQKLASSFSKNQLNEYVNSYYNDPGFKGRRRGLKSKSKAQLSHIILKDLWNVRQSGVKSSAEDLLVTHDISLSKKDMFLLLSKDGMLLNYLSRVGCKIKLKKEKIQLTGTEDQITTTRIILNTILNNKFQEVLNLKIIKQLYVAKYGEFNLNRLSQLTQIHFEELDNDNFRLTSLNEHLIKRAKRSILWFLDFNPNIKNFHMIPSAYTDYDYLPIKIDESVSFKERANDLFRLSTSFQPSNDYIKQSFKDIDDTAEPEVDDLFKMENNFLTKNSITQSIDHPTEAILNDSEVDELFNTLKDFEQNSSIEQEKLLDPQITISFGNVLLETPKNPQSTNLIPVYDSHTNPTVKFNSSIPLINDKIMNLPLFDYDTLSFNDILDFKNNDPYRSVVQLVFQPSLYNTDNEDLVSYPPIEMWADINNFGKIEMDSFQLLTAEDENNFHISLPNKPSDLKVSSQLIGNLLKSEDALEVEDVKEQSIEDILKSTTVKYSNFKQQPYLEDFLINSTINFKGSEKTSIQPTIKIKFGDQLVEYQYISTHFRRVIEFNYKGKLLQYTIIEGGPLGGRRSEISLSGRDFTKETLKELVDDSVMLINQL</sequence>
<dbReference type="EMBL" id="CALSDN010000002">
    <property type="protein sequence ID" value="CAH6719782.1"/>
    <property type="molecule type" value="Genomic_DNA"/>
</dbReference>
<accession>A0ACA9Y476</accession>
<organism evidence="1 2">
    <name type="scientific">[Candida] jaroonii</name>
    <dbReference type="NCBI Taxonomy" id="467808"/>
    <lineage>
        <taxon>Eukaryota</taxon>
        <taxon>Fungi</taxon>
        <taxon>Dikarya</taxon>
        <taxon>Ascomycota</taxon>
        <taxon>Saccharomycotina</taxon>
        <taxon>Pichiomycetes</taxon>
        <taxon>Debaryomycetaceae</taxon>
        <taxon>Yamadazyma</taxon>
    </lineage>
</organism>
<keyword evidence="2" id="KW-1185">Reference proteome</keyword>